<proteinExistence type="inferred from homology"/>
<dbReference type="GO" id="GO:0005576">
    <property type="term" value="C:extracellular region"/>
    <property type="evidence" value="ECO:0007669"/>
    <property type="project" value="UniProtKB-SubCell"/>
</dbReference>
<evidence type="ECO:0000256" key="3">
    <source>
        <dbReference type="ARBA" id="ARBA00022525"/>
    </source>
</evidence>
<dbReference type="GO" id="GO:0016042">
    <property type="term" value="P:lipid catabolic process"/>
    <property type="evidence" value="ECO:0007669"/>
    <property type="project" value="UniProtKB-KW"/>
</dbReference>
<evidence type="ECO:0000256" key="7">
    <source>
        <dbReference type="ARBA" id="ARBA00023098"/>
    </source>
</evidence>
<keyword evidence="6" id="KW-0442">Lipid degradation</keyword>
<keyword evidence="4" id="KW-0732">Signal</keyword>
<protein>
    <submittedName>
        <fullName evidence="8">Uncharacterized protein</fullName>
    </submittedName>
</protein>
<evidence type="ECO:0000256" key="4">
    <source>
        <dbReference type="ARBA" id="ARBA00022729"/>
    </source>
</evidence>
<dbReference type="EMBL" id="JACGCM010001902">
    <property type="protein sequence ID" value="KAF6147479.1"/>
    <property type="molecule type" value="Genomic_DNA"/>
</dbReference>
<keyword evidence="7" id="KW-0443">Lipid metabolism</keyword>
<dbReference type="InterPro" id="IPR036514">
    <property type="entry name" value="SGNH_hydro_sf"/>
</dbReference>
<comment type="caution">
    <text evidence="8">The sequence shown here is derived from an EMBL/GenBank/DDBJ whole genome shotgun (WGS) entry which is preliminary data.</text>
</comment>
<dbReference type="PANTHER" id="PTHR45650:SF4">
    <property type="entry name" value="GDSL-LIKE LIPASE_ACYLHYDROLASE FAMILY PROTEIN, EXPRESSED"/>
    <property type="match status" value="1"/>
</dbReference>
<evidence type="ECO:0000313" key="8">
    <source>
        <dbReference type="EMBL" id="KAF6147479.1"/>
    </source>
</evidence>
<dbReference type="Gene3D" id="3.40.50.1110">
    <property type="entry name" value="SGNH hydrolase"/>
    <property type="match status" value="1"/>
</dbReference>
<evidence type="ECO:0000256" key="2">
    <source>
        <dbReference type="ARBA" id="ARBA00008668"/>
    </source>
</evidence>
<feature type="non-terminal residue" evidence="8">
    <location>
        <position position="1"/>
    </location>
</feature>
<sequence>MTCFVDTGKADMAPNGIDFIPNGGRPTGRFSNGKTVTDLIADELGATGYSPPYLTSDYASGGAKFLTQLALHSLGNMAQGYAFNPQLALKKQNTKNKNPYGFYKRYPTKNILRWTPEKNGILTAKSVHNHTTPPTTSTTPDTFLANRSGYGHARATDPEEAEAITVIRGLEAAQRCGLSRVLLLTDCQ</sequence>
<accession>A0A7J7LY00</accession>
<dbReference type="Proteomes" id="UP000541444">
    <property type="component" value="Unassembled WGS sequence"/>
</dbReference>
<comment type="similarity">
    <text evidence="2">Belongs to the 'GDSL' lipolytic enzyme family.</text>
</comment>
<keyword evidence="5" id="KW-0378">Hydrolase</keyword>
<gene>
    <name evidence="8" type="ORF">GIB67_021305</name>
</gene>
<evidence type="ECO:0000313" key="9">
    <source>
        <dbReference type="Proteomes" id="UP000541444"/>
    </source>
</evidence>
<name>A0A7J7LY00_9MAGN</name>
<comment type="subcellular location">
    <subcellularLocation>
        <location evidence="1">Secreted</location>
    </subcellularLocation>
</comment>
<dbReference type="InterPro" id="IPR051238">
    <property type="entry name" value="GDSL_esterase/lipase"/>
</dbReference>
<evidence type="ECO:0000256" key="1">
    <source>
        <dbReference type="ARBA" id="ARBA00004613"/>
    </source>
</evidence>
<dbReference type="GO" id="GO:0016787">
    <property type="term" value="F:hydrolase activity"/>
    <property type="evidence" value="ECO:0007669"/>
    <property type="project" value="UniProtKB-KW"/>
</dbReference>
<keyword evidence="9" id="KW-1185">Reference proteome</keyword>
<organism evidence="8 9">
    <name type="scientific">Kingdonia uniflora</name>
    <dbReference type="NCBI Taxonomy" id="39325"/>
    <lineage>
        <taxon>Eukaryota</taxon>
        <taxon>Viridiplantae</taxon>
        <taxon>Streptophyta</taxon>
        <taxon>Embryophyta</taxon>
        <taxon>Tracheophyta</taxon>
        <taxon>Spermatophyta</taxon>
        <taxon>Magnoliopsida</taxon>
        <taxon>Ranunculales</taxon>
        <taxon>Circaeasteraceae</taxon>
        <taxon>Kingdonia</taxon>
    </lineage>
</organism>
<evidence type="ECO:0000256" key="5">
    <source>
        <dbReference type="ARBA" id="ARBA00022801"/>
    </source>
</evidence>
<dbReference type="PANTHER" id="PTHR45650">
    <property type="entry name" value="GDSL-LIKE LIPASE/ACYLHYDROLASE-RELATED"/>
    <property type="match status" value="1"/>
</dbReference>
<dbReference type="OrthoDB" id="1600564at2759"/>
<reference evidence="8 9" key="1">
    <citation type="journal article" date="2020" name="IScience">
        <title>Genome Sequencing of the Endangered Kingdonia uniflora (Circaeasteraceae, Ranunculales) Reveals Potential Mechanisms of Evolutionary Specialization.</title>
        <authorList>
            <person name="Sun Y."/>
            <person name="Deng T."/>
            <person name="Zhang A."/>
            <person name="Moore M.J."/>
            <person name="Landis J.B."/>
            <person name="Lin N."/>
            <person name="Zhang H."/>
            <person name="Zhang X."/>
            <person name="Huang J."/>
            <person name="Zhang X."/>
            <person name="Sun H."/>
            <person name="Wang H."/>
        </authorList>
    </citation>
    <scope>NUCLEOTIDE SEQUENCE [LARGE SCALE GENOMIC DNA]</scope>
    <source>
        <strain evidence="8">TB1705</strain>
        <tissue evidence="8">Leaf</tissue>
    </source>
</reference>
<dbReference type="AlphaFoldDB" id="A0A7J7LY00"/>
<keyword evidence="3" id="KW-0964">Secreted</keyword>
<evidence type="ECO:0000256" key="6">
    <source>
        <dbReference type="ARBA" id="ARBA00022963"/>
    </source>
</evidence>